<dbReference type="Gene3D" id="2.40.128.130">
    <property type="entry name" value="Autotransporter beta-domain"/>
    <property type="match status" value="1"/>
</dbReference>
<accession>A0ABV0HHF3</accession>
<dbReference type="EMBL" id="JAYMYY010000001">
    <property type="protein sequence ID" value="MEO3989906.1"/>
    <property type="molecule type" value="Genomic_DNA"/>
</dbReference>
<gene>
    <name evidence="4" type="ORF">VSR74_08765</name>
</gene>
<comment type="caution">
    <text evidence="4">The sequence shown here is derived from an EMBL/GenBank/DDBJ whole genome shotgun (WGS) entry which is preliminary data.</text>
</comment>
<dbReference type="PANTHER" id="PTHR12338:SF5">
    <property type="entry name" value="ANTIGEN 43-RELATED"/>
    <property type="match status" value="1"/>
</dbReference>
<evidence type="ECO:0000256" key="1">
    <source>
        <dbReference type="SAM" id="MobiDB-lite"/>
    </source>
</evidence>
<evidence type="ECO:0000313" key="4">
    <source>
        <dbReference type="EMBL" id="MEO3989906.1"/>
    </source>
</evidence>
<dbReference type="CDD" id="cd01344">
    <property type="entry name" value="PL2_Passenger_AT"/>
    <property type="match status" value="1"/>
</dbReference>
<name>A0ABV0HHF3_9ENTR</name>
<dbReference type="InterPro" id="IPR012332">
    <property type="entry name" value="Autotransporter_pectin_lyase_C"/>
</dbReference>
<dbReference type="SMART" id="SM00869">
    <property type="entry name" value="Autotransporter"/>
    <property type="match status" value="1"/>
</dbReference>
<evidence type="ECO:0000259" key="3">
    <source>
        <dbReference type="PROSITE" id="PS51208"/>
    </source>
</evidence>
<keyword evidence="2" id="KW-0732">Signal</keyword>
<evidence type="ECO:0000313" key="5">
    <source>
        <dbReference type="Proteomes" id="UP001444146"/>
    </source>
</evidence>
<feature type="compositionally biased region" description="Gly residues" evidence="1">
    <location>
        <begin position="660"/>
        <end position="775"/>
    </location>
</feature>
<feature type="signal peptide" evidence="2">
    <location>
        <begin position="1"/>
        <end position="28"/>
    </location>
</feature>
<dbReference type="InterPro" id="IPR011050">
    <property type="entry name" value="Pectin_lyase_fold/virulence"/>
</dbReference>
<dbReference type="PROSITE" id="PS51208">
    <property type="entry name" value="AUTOTRANSPORTER"/>
    <property type="match status" value="1"/>
</dbReference>
<evidence type="ECO:0000256" key="2">
    <source>
        <dbReference type="SAM" id="SignalP"/>
    </source>
</evidence>
<protein>
    <submittedName>
        <fullName evidence="4">Autotransporter outer membrane beta-barrel domain-containing protein</fullName>
    </submittedName>
</protein>
<dbReference type="NCBIfam" id="TIGR01414">
    <property type="entry name" value="autotrans_barl"/>
    <property type="match status" value="1"/>
</dbReference>
<dbReference type="InterPro" id="IPR006315">
    <property type="entry name" value="OM_autotransptr_brl_dom"/>
</dbReference>
<dbReference type="SUPFAM" id="SSF51126">
    <property type="entry name" value="Pectin lyase-like"/>
    <property type="match status" value="1"/>
</dbReference>
<reference evidence="4 5" key="1">
    <citation type="submission" date="2024-01" db="EMBL/GenBank/DDBJ databases">
        <title>Pseudocitrobacter sp. Endophytic strain Cyp-38L.</title>
        <authorList>
            <person name="Amer M.A."/>
            <person name="Hamed S.M."/>
        </authorList>
    </citation>
    <scope>NUCLEOTIDE SEQUENCE [LARGE SCALE GENOMIC DNA]</scope>
    <source>
        <strain evidence="4 5">Cyp38S</strain>
    </source>
</reference>
<dbReference type="SUPFAM" id="SSF103515">
    <property type="entry name" value="Autotransporter"/>
    <property type="match status" value="1"/>
</dbReference>
<dbReference type="Gene3D" id="2.160.20.20">
    <property type="match status" value="1"/>
</dbReference>
<proteinExistence type="predicted"/>
<dbReference type="InterPro" id="IPR043990">
    <property type="entry name" value="AC_1"/>
</dbReference>
<dbReference type="Proteomes" id="UP001444146">
    <property type="component" value="Unassembled WGS sequence"/>
</dbReference>
<sequence>MLKRNKKRLLNKISLLNCICLIPVSTFAVSYSPWQVSDGSALDVTSSYRATQQGDYELYSYGDGSKLTTTAPGLVFSSSYASTNVAQALKGGEISLTDAILQSTGASSSVLLAQGGTLDVTGGSIISNGSGTSWGINAQSSSIVTLNGTGLTYTSGGSGAAISLASSELQAQDVTITSNGNSAVLINRGSNASFDNSSISAQGNATGIAATGSNANVLAQVSLTDSKITTENATGIRGMYSDITLNNTNVETHGDAAHALDVNVATQMNVTGGTFQTSGSKSFAAWVVDEASSLTAQDASFVTTGEGAHAVAVQKGSATLSDSALTTSGNDAYALYSETAVTGSRLTLNTYGDNGIGMMAARGGSATLTDSTITTHSDGAAGALAYPQSTVNLDNVTVTTYGDNAYGLWDYAGTINASNSTVSTTGNSAGLYANGYSETLSNDVSLKNVQLSSEKAQAVSASATTLNLDLQDSTLTGGNQQAITVQSSQDDDASYYSTVSVTANNTVLNGATQNISTLSLDSSSVWNVSADSTLASLTNNGTINYSSDGQARTITVSGNYAGDGGTLVLNTVLGDDSSQTDKLVVLGDVEAGTTATSINNLGGSGAQTVEGIEIVSVSGTSWGEFTKAGRIVAGAYDYDIVKKGQSWYLTSSTEETDPGDNGGGDNGGGDNGGGDNGGGDNGGGDNGGSDNGGSDNGGSDNGGSDNGGSDNGGSDNGGSDNGGSDNGGSDNGGSDNGGSDNGGSDNGGSDNGGSDNGGSDNGGSDNGGSDNGGGTAITPVVRPEMGAWLANQQAANTLFMMQLHDREGARYLSQNDHGAGMWLRQVGEHNRSHDSSGQLKTQSNRYTVQIGADLAQWNFTAKDRLYAGMMAGYGHSDSRTDSGVSGYSAKGRVSGYSFGPYATWYEDIATREGAYVDSWLLYNTFDNTVSGQDLARENYTSRGVQASLESGYSIKLTDNGALSSWVQPKMQIVWSNITADDHTEANGTRVHQQTQSNVMTRLGVRAWLRGHSAYDADTGREFQPFVETSWLHNTHNWSIRMDDTTHYIDGSRNIAELKVGVEGHIAPAVDMWGNVTQQLGDAGYSSTQAMLGIKYRF</sequence>
<keyword evidence="5" id="KW-1185">Reference proteome</keyword>
<dbReference type="Pfam" id="PF03797">
    <property type="entry name" value="Autotransporter"/>
    <property type="match status" value="1"/>
</dbReference>
<dbReference type="InterPro" id="IPR005546">
    <property type="entry name" value="Autotransporte_beta"/>
</dbReference>
<feature type="region of interest" description="Disordered" evidence="1">
    <location>
        <begin position="651"/>
        <end position="779"/>
    </location>
</feature>
<feature type="domain" description="Autotransporter" evidence="3">
    <location>
        <begin position="814"/>
        <end position="1097"/>
    </location>
</feature>
<organism evidence="4 5">
    <name type="scientific">Pseudocitrobacter cyperus</name>
    <dbReference type="NCBI Taxonomy" id="3112843"/>
    <lineage>
        <taxon>Bacteria</taxon>
        <taxon>Pseudomonadati</taxon>
        <taxon>Pseudomonadota</taxon>
        <taxon>Gammaproteobacteria</taxon>
        <taxon>Enterobacterales</taxon>
        <taxon>Enterobacteriaceae</taxon>
        <taxon>Pseudocitrobacter</taxon>
    </lineage>
</organism>
<dbReference type="InterPro" id="IPR050909">
    <property type="entry name" value="Bact_Autotransporter_VF"/>
</dbReference>
<dbReference type="PANTHER" id="PTHR12338">
    <property type="entry name" value="AUTOTRANSPORTER"/>
    <property type="match status" value="1"/>
</dbReference>
<dbReference type="RefSeq" id="WP_347794310.1">
    <property type="nucleotide sequence ID" value="NZ_JAYMYY010000001.1"/>
</dbReference>
<feature type="chain" id="PRO_5045531643" evidence="2">
    <location>
        <begin position="29"/>
        <end position="1097"/>
    </location>
</feature>
<dbReference type="InterPro" id="IPR036709">
    <property type="entry name" value="Autotransporte_beta_dom_sf"/>
</dbReference>
<dbReference type="Pfam" id="PF18883">
    <property type="entry name" value="AC_1"/>
    <property type="match status" value="1"/>
</dbReference>